<dbReference type="InterPro" id="IPR038732">
    <property type="entry name" value="HpyO/CreE_NAD-binding"/>
</dbReference>
<dbReference type="InterPro" id="IPR036188">
    <property type="entry name" value="FAD/NAD-bd_sf"/>
</dbReference>
<dbReference type="SUPFAM" id="SSF51905">
    <property type="entry name" value="FAD/NAD(P)-binding domain"/>
    <property type="match status" value="1"/>
</dbReference>
<feature type="domain" description="FAD-dependent urate hydroxylase HpyO/Asp monooxygenase CreE-like FAD/NAD(P)-binding" evidence="1">
    <location>
        <begin position="10"/>
        <end position="194"/>
    </location>
</feature>
<evidence type="ECO:0000259" key="1">
    <source>
        <dbReference type="Pfam" id="PF13454"/>
    </source>
</evidence>
<dbReference type="Pfam" id="PF13454">
    <property type="entry name" value="NAD_binding_9"/>
    <property type="match status" value="1"/>
</dbReference>
<keyword evidence="3" id="KW-1185">Reference proteome</keyword>
<dbReference type="InterPro" id="IPR052189">
    <property type="entry name" value="L-asp_N-monooxygenase_NS-form"/>
</dbReference>
<comment type="caution">
    <text evidence="2">The sequence shown here is derived from an EMBL/GenBank/DDBJ whole genome shotgun (WGS) entry which is preliminary data.</text>
</comment>
<protein>
    <submittedName>
        <fullName evidence="2">FAD/NAD(P)-binding protein</fullName>
    </submittedName>
</protein>
<dbReference type="EMBL" id="BAAAPE010000016">
    <property type="protein sequence ID" value="GAA2097178.1"/>
    <property type="molecule type" value="Genomic_DNA"/>
</dbReference>
<accession>A0ABP5IDP1</accession>
<evidence type="ECO:0000313" key="2">
    <source>
        <dbReference type="EMBL" id="GAA2097178.1"/>
    </source>
</evidence>
<dbReference type="PANTHER" id="PTHR40254">
    <property type="entry name" value="BLR0577 PROTEIN"/>
    <property type="match status" value="1"/>
</dbReference>
<proteinExistence type="predicted"/>
<organism evidence="2 3">
    <name type="scientific">Streptomyces albiaxialis</name>
    <dbReference type="NCBI Taxonomy" id="329523"/>
    <lineage>
        <taxon>Bacteria</taxon>
        <taxon>Bacillati</taxon>
        <taxon>Actinomycetota</taxon>
        <taxon>Actinomycetes</taxon>
        <taxon>Kitasatosporales</taxon>
        <taxon>Streptomycetaceae</taxon>
        <taxon>Streptomyces</taxon>
    </lineage>
</organism>
<evidence type="ECO:0000313" key="3">
    <source>
        <dbReference type="Proteomes" id="UP001500016"/>
    </source>
</evidence>
<sequence length="658" mass="71284">MGESQERSVAVVGAGPRGLSVVERLAANAAGAHGRRLTVHVIDPHLGTGGRVWRGTQRRELLMNTVASQVTMFTDRSVRCAGPIRPGPSLYEWARAVALTGGGPSGGPAAELPDWVRAEAARLGPDTYPSRAFYGHYLVWVLDHVRRGAPAGVAVRGHRRGAVRLAEAEDATQLVTLDDGTELRVDCVVLAQGHLDMLPACGTEETALDAHARRAGLGYLPPASPAEADLAGVAPGEPVALRGLGLTFFDHLALLTSGRGGAFHREDGRLRYRPSGREPRLYAGSRRGVPYHARGENQKGPFGRHLPVILTPERIAALRDRRLAGERIEFARHVWPLIDREVAGAYLYALLTERRQRAAAEAFLREYARLPVGAPVDEDTLSRFGIGRHERWDWERLSRPYGDRAFRAPAEYRGWLLGYLRGDLAEARRGNVRGPLKAALDVLRDLRNEVRMVVDHAGITGESYRGELQSWYTPLNAFLSIGPPPGRIEELIALIEAGTVEVLGPGMTVDPVPGGFAVDSAAVPGSGRRVTTLIEARLPEMDVRRTADPLVRDLLERGACRPYTIPTGTDGHVQTGGLAVTPRPCRLVDAAGAPHPYRFAFGVPTESVHWATAAGIRPGVDSVILGDADAIARECLSMTVGRRFPPTVVTTEERPVHV</sequence>
<gene>
    <name evidence="2" type="ORF">GCM10009801_67330</name>
</gene>
<dbReference type="Proteomes" id="UP001500016">
    <property type="component" value="Unassembled WGS sequence"/>
</dbReference>
<name>A0ABP5IDP1_9ACTN</name>
<dbReference type="PANTHER" id="PTHR40254:SF1">
    <property type="entry name" value="BLR0577 PROTEIN"/>
    <property type="match status" value="1"/>
</dbReference>
<reference evidence="3" key="1">
    <citation type="journal article" date="2019" name="Int. J. Syst. Evol. Microbiol.">
        <title>The Global Catalogue of Microorganisms (GCM) 10K type strain sequencing project: providing services to taxonomists for standard genome sequencing and annotation.</title>
        <authorList>
            <consortium name="The Broad Institute Genomics Platform"/>
            <consortium name="The Broad Institute Genome Sequencing Center for Infectious Disease"/>
            <person name="Wu L."/>
            <person name="Ma J."/>
        </authorList>
    </citation>
    <scope>NUCLEOTIDE SEQUENCE [LARGE SCALE GENOMIC DNA]</scope>
    <source>
        <strain evidence="3">JCM 15478</strain>
    </source>
</reference>
<dbReference type="RefSeq" id="WP_344533671.1">
    <property type="nucleotide sequence ID" value="NZ_BAAAPE010000016.1"/>
</dbReference>